<feature type="chain" id="PRO_5045397722" description="Copper-binding protein" evidence="3">
    <location>
        <begin position="25"/>
        <end position="545"/>
    </location>
</feature>
<dbReference type="Proteomes" id="UP001500280">
    <property type="component" value="Unassembled WGS sequence"/>
</dbReference>
<dbReference type="InterPro" id="IPR013783">
    <property type="entry name" value="Ig-like_fold"/>
</dbReference>
<dbReference type="InterPro" id="IPR058094">
    <property type="entry name" value="Ig-like_OmpL47-like"/>
</dbReference>
<accession>A0ABN2I106</accession>
<keyword evidence="2" id="KW-0186">Copper</keyword>
<proteinExistence type="predicted"/>
<keyword evidence="5" id="KW-1185">Reference proteome</keyword>
<evidence type="ECO:0000256" key="3">
    <source>
        <dbReference type="SAM" id="SignalP"/>
    </source>
</evidence>
<protein>
    <recommendedName>
        <fullName evidence="6">Copper-binding protein</fullName>
    </recommendedName>
</protein>
<dbReference type="PROSITE" id="PS00196">
    <property type="entry name" value="COPPER_BLUE"/>
    <property type="match status" value="1"/>
</dbReference>
<evidence type="ECO:0000256" key="2">
    <source>
        <dbReference type="ARBA" id="ARBA00023008"/>
    </source>
</evidence>
<feature type="signal peptide" evidence="3">
    <location>
        <begin position="1"/>
        <end position="24"/>
    </location>
</feature>
<dbReference type="InterPro" id="IPR008972">
    <property type="entry name" value="Cupredoxin"/>
</dbReference>
<evidence type="ECO:0000313" key="5">
    <source>
        <dbReference type="Proteomes" id="UP001500280"/>
    </source>
</evidence>
<evidence type="ECO:0000256" key="1">
    <source>
        <dbReference type="ARBA" id="ARBA00022723"/>
    </source>
</evidence>
<dbReference type="InterPro" id="IPR028871">
    <property type="entry name" value="BlueCu_1_BS"/>
</dbReference>
<evidence type="ECO:0008006" key="6">
    <source>
        <dbReference type="Google" id="ProtNLM"/>
    </source>
</evidence>
<gene>
    <name evidence="4" type="ORF">GCM10009745_48710</name>
</gene>
<dbReference type="Gene3D" id="2.60.40.10">
    <property type="entry name" value="Immunoglobulins"/>
    <property type="match status" value="4"/>
</dbReference>
<evidence type="ECO:0000313" key="4">
    <source>
        <dbReference type="EMBL" id="GAA1696859.1"/>
    </source>
</evidence>
<dbReference type="SUPFAM" id="SSF49503">
    <property type="entry name" value="Cupredoxins"/>
    <property type="match status" value="1"/>
</dbReference>
<dbReference type="NCBIfam" id="NF047446">
    <property type="entry name" value="barrel_OmpL47"/>
    <property type="match status" value="4"/>
</dbReference>
<sequence>MRRLLAGLTAVLVMLVPQSMPALGSEPDAAAQVLSWTAGNSTAAYTTAPTQAVAGPTTIVFENSEATGNDTDMSHTLTFDRSTPGYNHDVDVNILAYPDDGSNGKHSVDVTLTPGKYRYFCAIPGHPLMVGEFIVTDDGEDTTPPTVTAAVTGPQNSDGHYLGQATVTVTAADAQSGVASVEYELDDTGFKPYTAPVVVSAIGDHTVQYRATDHDGNVSPTGSKGFRVVERPEDTTAPTVTAAVTGEKDADGNYLDTARVTVAATDAESGVKTVEYQLDGGAWTAYTAPVDVNTPGMHMLHYRATDHAGNVSPEGMAHFTVVEQDAVPPVVTAAVSGTQDANGNYVGKASVTVTATDAGSGVASVEYQLDGGAWTAYTVPVEVATNGAHTVAYRATDAAGNVSPVGTKTFTVVPSDGDRTPPTVSGWLTGNQNARWEFVDRATLNATATDAGGIRSIEYALDGGAWTAYTAPVPITALGAHTVKVRATDNAGNVSPELSGAFTIVKSTSKQLNTSRRDQWLVQAQSVRAERISSAAGDRRLPAPQ</sequence>
<dbReference type="Gene3D" id="2.60.40.420">
    <property type="entry name" value="Cupredoxins - blue copper proteins"/>
    <property type="match status" value="1"/>
</dbReference>
<keyword evidence="1" id="KW-0479">Metal-binding</keyword>
<reference evidence="4 5" key="1">
    <citation type="journal article" date="2019" name="Int. J. Syst. Evol. Microbiol.">
        <title>The Global Catalogue of Microorganisms (GCM) 10K type strain sequencing project: providing services to taxonomists for standard genome sequencing and annotation.</title>
        <authorList>
            <consortium name="The Broad Institute Genomics Platform"/>
            <consortium name="The Broad Institute Genome Sequencing Center for Infectious Disease"/>
            <person name="Wu L."/>
            <person name="Ma J."/>
        </authorList>
    </citation>
    <scope>NUCLEOTIDE SEQUENCE [LARGE SCALE GENOMIC DNA]</scope>
    <source>
        <strain evidence="4 5">JCM 14307</strain>
    </source>
</reference>
<dbReference type="SUPFAM" id="SSF81296">
    <property type="entry name" value="E set domains"/>
    <property type="match status" value="3"/>
</dbReference>
<comment type="caution">
    <text evidence="4">The sequence shown here is derived from an EMBL/GenBank/DDBJ whole genome shotgun (WGS) entry which is preliminary data.</text>
</comment>
<name>A0ABN2I106_9ACTN</name>
<dbReference type="InterPro" id="IPR014756">
    <property type="entry name" value="Ig_E-set"/>
</dbReference>
<organism evidence="4 5">
    <name type="scientific">Kribbella yunnanensis</name>
    <dbReference type="NCBI Taxonomy" id="190194"/>
    <lineage>
        <taxon>Bacteria</taxon>
        <taxon>Bacillati</taxon>
        <taxon>Actinomycetota</taxon>
        <taxon>Actinomycetes</taxon>
        <taxon>Propionibacteriales</taxon>
        <taxon>Kribbellaceae</taxon>
        <taxon>Kribbella</taxon>
    </lineage>
</organism>
<keyword evidence="3" id="KW-0732">Signal</keyword>
<dbReference type="EMBL" id="BAAANF010000017">
    <property type="protein sequence ID" value="GAA1696859.1"/>
    <property type="molecule type" value="Genomic_DNA"/>
</dbReference>
<dbReference type="RefSeq" id="WP_344156269.1">
    <property type="nucleotide sequence ID" value="NZ_BAAANF010000017.1"/>
</dbReference>